<name>A0A4Y8ZMK4_9SPHN</name>
<dbReference type="EMBL" id="SPDV01000035">
    <property type="protein sequence ID" value="TFI57228.1"/>
    <property type="molecule type" value="Genomic_DNA"/>
</dbReference>
<reference evidence="1 2" key="1">
    <citation type="submission" date="2019-03" db="EMBL/GenBank/DDBJ databases">
        <title>Genome sequence of Sphingomonas sp. 17J27-24.</title>
        <authorList>
            <person name="Kim M."/>
            <person name="Maeng S."/>
            <person name="Sathiyaraj S."/>
        </authorList>
    </citation>
    <scope>NUCLEOTIDE SEQUENCE [LARGE SCALE GENOMIC DNA]</scope>
    <source>
        <strain evidence="1 2">17J27-24</strain>
    </source>
</reference>
<evidence type="ECO:0000313" key="2">
    <source>
        <dbReference type="Proteomes" id="UP000298213"/>
    </source>
</evidence>
<dbReference type="Proteomes" id="UP000298213">
    <property type="component" value="Unassembled WGS sequence"/>
</dbReference>
<keyword evidence="2" id="KW-1185">Reference proteome</keyword>
<comment type="caution">
    <text evidence="1">The sequence shown here is derived from an EMBL/GenBank/DDBJ whole genome shotgun (WGS) entry which is preliminary data.</text>
</comment>
<accession>A0A4Y8ZMK4</accession>
<organism evidence="1 2">
    <name type="scientific">Sphingomonas parva</name>
    <dbReference type="NCBI Taxonomy" id="2555898"/>
    <lineage>
        <taxon>Bacteria</taxon>
        <taxon>Pseudomonadati</taxon>
        <taxon>Pseudomonadota</taxon>
        <taxon>Alphaproteobacteria</taxon>
        <taxon>Sphingomonadales</taxon>
        <taxon>Sphingomonadaceae</taxon>
        <taxon>Sphingomonas</taxon>
    </lineage>
</organism>
<evidence type="ECO:0000313" key="1">
    <source>
        <dbReference type="EMBL" id="TFI57228.1"/>
    </source>
</evidence>
<sequence length="107" mass="12214">MSERRIPVGPYELVVPEECVTAYRVSVSILEKLHVPWEDFDLEIDGLLAEFDQGYIPEDAVAVTGEPDTYAFTRCGVRLHIRIDQGLMDLVVVRIQPPSQWILPRSF</sequence>
<protein>
    <submittedName>
        <fullName evidence="1">Uncharacterized protein</fullName>
    </submittedName>
</protein>
<dbReference type="AlphaFoldDB" id="A0A4Y8ZMK4"/>
<gene>
    <name evidence="1" type="ORF">E2493_16110</name>
</gene>
<proteinExistence type="predicted"/>
<dbReference type="RefSeq" id="WP_135088703.1">
    <property type="nucleotide sequence ID" value="NZ_SPDV01000035.1"/>
</dbReference>